<dbReference type="SUPFAM" id="SSF54236">
    <property type="entry name" value="Ubiquitin-like"/>
    <property type="match status" value="1"/>
</dbReference>
<evidence type="ECO:0000313" key="3">
    <source>
        <dbReference type="EMBL" id="TKA60776.1"/>
    </source>
</evidence>
<evidence type="ECO:0000313" key="5">
    <source>
        <dbReference type="Proteomes" id="UP000308768"/>
    </source>
</evidence>
<feature type="region of interest" description="Disordered" evidence="1">
    <location>
        <begin position="1"/>
        <end position="22"/>
    </location>
</feature>
<protein>
    <recommendedName>
        <fullName evidence="2">Ubiquitin-like domain-containing protein</fullName>
    </recommendedName>
</protein>
<dbReference type="PANTHER" id="PTHR10562">
    <property type="entry name" value="SMALL UBIQUITIN-RELATED MODIFIER"/>
    <property type="match status" value="1"/>
</dbReference>
<keyword evidence="5" id="KW-1185">Reference proteome</keyword>
<evidence type="ECO:0000259" key="2">
    <source>
        <dbReference type="PROSITE" id="PS50053"/>
    </source>
</evidence>
<dbReference type="InterPro" id="IPR022617">
    <property type="entry name" value="Rad60/SUMO-like_dom"/>
</dbReference>
<evidence type="ECO:0000313" key="4">
    <source>
        <dbReference type="EMBL" id="TKA66863.1"/>
    </source>
</evidence>
<sequence>MSDGGSPNNSAGKPEEPPQQVSEHLNIKVTDNNNEVFFKIKRTTALKKLMDAFCDRQGKSPQSVRFLFDGTRVSETDSPELLEMQDGDTLEVHQEQIGGC</sequence>
<dbReference type="EMBL" id="NAJN01000976">
    <property type="protein sequence ID" value="TKA66863.1"/>
    <property type="molecule type" value="Genomic_DNA"/>
</dbReference>
<reference evidence="3 5" key="1">
    <citation type="submission" date="2017-03" db="EMBL/GenBank/DDBJ databases">
        <title>Genomes of endolithic fungi from Antarctica.</title>
        <authorList>
            <person name="Coleine C."/>
            <person name="Masonjones S."/>
            <person name="Stajich J.E."/>
        </authorList>
    </citation>
    <scope>NUCLEOTIDE SEQUENCE [LARGE SCALE GENOMIC DNA]</scope>
    <source>
        <strain evidence="3 5">CCFEE 5187</strain>
    </source>
</reference>
<dbReference type="STRING" id="331657.A0A4U0WFH7"/>
<organism evidence="3 5">
    <name type="scientific">Cryomyces minteri</name>
    <dbReference type="NCBI Taxonomy" id="331657"/>
    <lineage>
        <taxon>Eukaryota</taxon>
        <taxon>Fungi</taxon>
        <taxon>Dikarya</taxon>
        <taxon>Ascomycota</taxon>
        <taxon>Pezizomycotina</taxon>
        <taxon>Dothideomycetes</taxon>
        <taxon>Dothideomycetes incertae sedis</taxon>
        <taxon>Cryomyces</taxon>
    </lineage>
</organism>
<proteinExistence type="predicted"/>
<dbReference type="FunFam" id="3.10.20.90:FF:000155">
    <property type="entry name" value="Ubiquitin-like protein SMT3"/>
    <property type="match status" value="1"/>
</dbReference>
<dbReference type="AlphaFoldDB" id="A0A4U0WFH7"/>
<dbReference type="PROSITE" id="PS50053">
    <property type="entry name" value="UBIQUITIN_2"/>
    <property type="match status" value="1"/>
</dbReference>
<feature type="domain" description="Ubiquitin-like" evidence="2">
    <location>
        <begin position="23"/>
        <end position="99"/>
    </location>
</feature>
<feature type="compositionally biased region" description="Polar residues" evidence="1">
    <location>
        <begin position="1"/>
        <end position="11"/>
    </location>
</feature>
<dbReference type="CDD" id="cd16116">
    <property type="entry name" value="Ubl_Smt3_like"/>
    <property type="match status" value="1"/>
</dbReference>
<dbReference type="EMBL" id="NAJN01001869">
    <property type="protein sequence ID" value="TKA60776.1"/>
    <property type="molecule type" value="Genomic_DNA"/>
</dbReference>
<name>A0A4U0WFH7_9PEZI</name>
<comment type="caution">
    <text evidence="3">The sequence shown here is derived from an EMBL/GenBank/DDBJ whole genome shotgun (WGS) entry which is preliminary data.</text>
</comment>
<dbReference type="OrthoDB" id="442921at2759"/>
<accession>A0A4U0WFH7</accession>
<dbReference type="InterPro" id="IPR000626">
    <property type="entry name" value="Ubiquitin-like_dom"/>
</dbReference>
<dbReference type="SMART" id="SM00213">
    <property type="entry name" value="UBQ"/>
    <property type="match status" value="1"/>
</dbReference>
<dbReference type="Gene3D" id="3.10.20.90">
    <property type="entry name" value="Phosphatidylinositol 3-kinase Catalytic Subunit, Chain A, domain 1"/>
    <property type="match status" value="1"/>
</dbReference>
<dbReference type="InterPro" id="IPR029071">
    <property type="entry name" value="Ubiquitin-like_domsf"/>
</dbReference>
<evidence type="ECO:0000256" key="1">
    <source>
        <dbReference type="SAM" id="MobiDB-lite"/>
    </source>
</evidence>
<dbReference type="Proteomes" id="UP000308768">
    <property type="component" value="Unassembled WGS sequence"/>
</dbReference>
<dbReference type="Pfam" id="PF11976">
    <property type="entry name" value="Rad60-SLD"/>
    <property type="match status" value="1"/>
</dbReference>
<gene>
    <name evidence="4" type="ORF">B0A49_05649</name>
    <name evidence="3" type="ORF">B0A49_10695</name>
</gene>